<evidence type="ECO:0000259" key="3">
    <source>
        <dbReference type="Pfam" id="PF22936"/>
    </source>
</evidence>
<dbReference type="InterPro" id="IPR039537">
    <property type="entry name" value="Retrotran_Ty1/copia-like"/>
</dbReference>
<evidence type="ECO:0000256" key="2">
    <source>
        <dbReference type="SAM" id="MobiDB-lite"/>
    </source>
</evidence>
<gene>
    <name evidence="4" type="ORF">A2U01_0000415</name>
</gene>
<keyword evidence="1" id="KW-0378">Hydrolase</keyword>
<dbReference type="GO" id="GO:0006508">
    <property type="term" value="P:proteolysis"/>
    <property type="evidence" value="ECO:0007669"/>
    <property type="project" value="UniProtKB-KW"/>
</dbReference>
<dbReference type="PANTHER" id="PTHR42648:SF18">
    <property type="entry name" value="RETROTRANSPOSON, UNCLASSIFIED-LIKE PROTEIN"/>
    <property type="match status" value="1"/>
</dbReference>
<evidence type="ECO:0000313" key="4">
    <source>
        <dbReference type="EMBL" id="MCH79662.1"/>
    </source>
</evidence>
<dbReference type="InterPro" id="IPR054722">
    <property type="entry name" value="PolX-like_BBD"/>
</dbReference>
<dbReference type="Pfam" id="PF22936">
    <property type="entry name" value="Pol_BBD"/>
    <property type="match status" value="1"/>
</dbReference>
<sequence length="292" mass="32999">MISSLEESKDLSKISLTELINALQAQEQRRLLRQEEATETALQVKHKGKSIATKCEKKFVGEHYGKATRKKERLKLQQQNQPSHTSQKANVTETNNTKELLFMAKTTRTLEDGDTWFIDSGYKQHMTSKPKKSSELKPIAGSIKIGNAEKFAITGKGTVEIDTETGNKYIYDVLLVPELDQNLLSVGQMMQNGYCLLCKEGSCVVTNVTGHELFEVVLDSKLRDKRFGHYKLKSIQFAQEQELVKDLPDIQTCSEVCKGCQLGKQHRFPFPTSATWRASEKLELVHTDVCDL</sequence>
<organism evidence="4 5">
    <name type="scientific">Trifolium medium</name>
    <dbReference type="NCBI Taxonomy" id="97028"/>
    <lineage>
        <taxon>Eukaryota</taxon>
        <taxon>Viridiplantae</taxon>
        <taxon>Streptophyta</taxon>
        <taxon>Embryophyta</taxon>
        <taxon>Tracheophyta</taxon>
        <taxon>Spermatophyta</taxon>
        <taxon>Magnoliopsida</taxon>
        <taxon>eudicotyledons</taxon>
        <taxon>Gunneridae</taxon>
        <taxon>Pentapetalae</taxon>
        <taxon>rosids</taxon>
        <taxon>fabids</taxon>
        <taxon>Fabales</taxon>
        <taxon>Fabaceae</taxon>
        <taxon>Papilionoideae</taxon>
        <taxon>50 kb inversion clade</taxon>
        <taxon>NPAAA clade</taxon>
        <taxon>Hologalegina</taxon>
        <taxon>IRL clade</taxon>
        <taxon>Trifolieae</taxon>
        <taxon>Trifolium</taxon>
    </lineage>
</organism>
<feature type="domain" description="Retrovirus-related Pol polyprotein from transposon TNT 1-94-like beta-barrel" evidence="3">
    <location>
        <begin position="116"/>
        <end position="194"/>
    </location>
</feature>
<feature type="region of interest" description="Disordered" evidence="2">
    <location>
        <begin position="66"/>
        <end position="94"/>
    </location>
</feature>
<accession>A0A392LXI3</accession>
<dbReference type="Proteomes" id="UP000265520">
    <property type="component" value="Unassembled WGS sequence"/>
</dbReference>
<evidence type="ECO:0000313" key="5">
    <source>
        <dbReference type="Proteomes" id="UP000265520"/>
    </source>
</evidence>
<protein>
    <recommendedName>
        <fullName evidence="3">Retrovirus-related Pol polyprotein from transposon TNT 1-94-like beta-barrel domain-containing protein</fullName>
    </recommendedName>
</protein>
<keyword evidence="5" id="KW-1185">Reference proteome</keyword>
<feature type="compositionally biased region" description="Polar residues" evidence="2">
    <location>
        <begin position="76"/>
        <end position="94"/>
    </location>
</feature>
<dbReference type="GO" id="GO:0008233">
    <property type="term" value="F:peptidase activity"/>
    <property type="evidence" value="ECO:0007669"/>
    <property type="project" value="UniProtKB-KW"/>
</dbReference>
<dbReference type="PANTHER" id="PTHR42648">
    <property type="entry name" value="TRANSPOSASE, PUTATIVE-RELATED"/>
    <property type="match status" value="1"/>
</dbReference>
<proteinExistence type="predicted"/>
<keyword evidence="1" id="KW-0645">Protease</keyword>
<dbReference type="AlphaFoldDB" id="A0A392LXI3"/>
<reference evidence="4 5" key="1">
    <citation type="journal article" date="2018" name="Front. Plant Sci.">
        <title>Red Clover (Trifolium pratense) and Zigzag Clover (T. medium) - A Picture of Genomic Similarities and Differences.</title>
        <authorList>
            <person name="Dluhosova J."/>
            <person name="Istvanek J."/>
            <person name="Nedelnik J."/>
            <person name="Repkova J."/>
        </authorList>
    </citation>
    <scope>NUCLEOTIDE SEQUENCE [LARGE SCALE GENOMIC DNA]</scope>
    <source>
        <strain evidence="5">cv. 10/8</strain>
        <tissue evidence="4">Leaf</tissue>
    </source>
</reference>
<dbReference type="EMBL" id="LXQA010000266">
    <property type="protein sequence ID" value="MCH79662.1"/>
    <property type="molecule type" value="Genomic_DNA"/>
</dbReference>
<evidence type="ECO:0000256" key="1">
    <source>
        <dbReference type="ARBA" id="ARBA00022670"/>
    </source>
</evidence>
<comment type="caution">
    <text evidence="4">The sequence shown here is derived from an EMBL/GenBank/DDBJ whole genome shotgun (WGS) entry which is preliminary data.</text>
</comment>
<name>A0A392LXI3_9FABA</name>